<name>A0ABS4P7F7_9GAMM</name>
<organism evidence="2 3">
    <name type="scientific">Winslowiella toletana</name>
    <dbReference type="NCBI Taxonomy" id="92490"/>
    <lineage>
        <taxon>Bacteria</taxon>
        <taxon>Pseudomonadati</taxon>
        <taxon>Pseudomonadota</taxon>
        <taxon>Gammaproteobacteria</taxon>
        <taxon>Enterobacterales</taxon>
        <taxon>Erwiniaceae</taxon>
        <taxon>Winslowiella</taxon>
    </lineage>
</organism>
<dbReference type="PANTHER" id="PTHR43441">
    <property type="entry name" value="RIBOSOMAL-PROTEIN-SERINE ACETYLTRANSFERASE"/>
    <property type="match status" value="1"/>
</dbReference>
<evidence type="ECO:0000259" key="1">
    <source>
        <dbReference type="PROSITE" id="PS51186"/>
    </source>
</evidence>
<feature type="domain" description="N-acetyltransferase" evidence="1">
    <location>
        <begin position="3"/>
        <end position="171"/>
    </location>
</feature>
<gene>
    <name evidence="2" type="ORF">J2125_001203</name>
</gene>
<dbReference type="InterPro" id="IPR051908">
    <property type="entry name" value="Ribosomal_N-acetyltransferase"/>
</dbReference>
<dbReference type="InterPro" id="IPR016181">
    <property type="entry name" value="Acyl_CoA_acyltransferase"/>
</dbReference>
<accession>A0ABS4P7F7</accession>
<comment type="caution">
    <text evidence="2">The sequence shown here is derived from an EMBL/GenBank/DDBJ whole genome shotgun (WGS) entry which is preliminary data.</text>
</comment>
<reference evidence="3" key="2">
    <citation type="submission" date="2023-07" db="EMBL/GenBank/DDBJ databases">
        <title>Genome mining of underrepresented organisms for secondary metabolites.</title>
        <authorList>
            <person name="D'Agostino P.M."/>
        </authorList>
    </citation>
    <scope>NUCLEOTIDE SEQUENCE [LARGE SCALE GENOMIC DNA]</scope>
    <source>
        <strain evidence="3">WS4403</strain>
    </source>
</reference>
<dbReference type="EMBL" id="JAGGMQ010000001">
    <property type="protein sequence ID" value="MBP2168011.1"/>
    <property type="molecule type" value="Genomic_DNA"/>
</dbReference>
<keyword evidence="3" id="KW-1185">Reference proteome</keyword>
<dbReference type="PANTHER" id="PTHR43441:SF10">
    <property type="entry name" value="ACETYLTRANSFERASE"/>
    <property type="match status" value="1"/>
</dbReference>
<dbReference type="Pfam" id="PF13302">
    <property type="entry name" value="Acetyltransf_3"/>
    <property type="match status" value="1"/>
</dbReference>
<protein>
    <submittedName>
        <fullName evidence="2">RimJ/RimL family protein N-acetyltransferase</fullName>
    </submittedName>
</protein>
<dbReference type="InterPro" id="IPR000182">
    <property type="entry name" value="GNAT_dom"/>
</dbReference>
<dbReference type="Proteomes" id="UP001195624">
    <property type="component" value="Unassembled WGS sequence"/>
</dbReference>
<evidence type="ECO:0000313" key="3">
    <source>
        <dbReference type="Proteomes" id="UP001195624"/>
    </source>
</evidence>
<dbReference type="Gene3D" id="3.40.630.30">
    <property type="match status" value="1"/>
</dbReference>
<dbReference type="SUPFAM" id="SSF55729">
    <property type="entry name" value="Acyl-CoA N-acyltransferases (Nat)"/>
    <property type="match status" value="1"/>
</dbReference>
<proteinExistence type="predicted"/>
<evidence type="ECO:0000313" key="2">
    <source>
        <dbReference type="EMBL" id="MBP2168011.1"/>
    </source>
</evidence>
<dbReference type="RefSeq" id="WP_017803674.1">
    <property type="nucleotide sequence ID" value="NZ_JAGGMQ010000001.1"/>
</dbReference>
<sequence>MNIHLRPFAMQDAGAFATAINESLESLLPWMVWAHAGYNKQQARQWFAFTHMQREKGEADEFGIYDDQGQLLGGAGLRYPQDKASLCAIGYWVRSSQQRKGIARQAVKQLAALAFQCPEINTIEILAAEANLASRAVAVASGAEFIDLRYGLIILDSGPVNTAIYHLKRPHQAHK</sequence>
<reference evidence="2 3" key="1">
    <citation type="submission" date="2021-03" db="EMBL/GenBank/DDBJ databases">
        <authorList>
            <person name="D'Agostino P."/>
            <person name="Huntemann M."/>
            <person name="Clum A."/>
            <person name="Spunde A."/>
            <person name="Palaniappan K."/>
            <person name="Ritter S."/>
            <person name="Mikhailova N."/>
            <person name="Chen I.-M."/>
            <person name="Stamatis D."/>
            <person name="Reddy T."/>
            <person name="O'Malley R."/>
            <person name="Daum C."/>
            <person name="Shapiro N."/>
            <person name="Ivanova N."/>
            <person name="Kyrpides N."/>
            <person name="Woyke T."/>
        </authorList>
    </citation>
    <scope>NUCLEOTIDE SEQUENCE [LARGE SCALE GENOMIC DNA]</scope>
    <source>
        <strain evidence="2 3">WS4403</strain>
    </source>
</reference>
<dbReference type="PROSITE" id="PS51186">
    <property type="entry name" value="GNAT"/>
    <property type="match status" value="1"/>
</dbReference>